<accession>A0AAD7B967</accession>
<sequence>MGAASAPQSQTFPIGAAVAAGTFVILAGLTVVVFAQYQKHGRTRKPPGDVEAGAPTADAAKRESDFSARADGSTIDIPSPATERRLTDGRPGS</sequence>
<protein>
    <submittedName>
        <fullName evidence="3">Uncharacterized protein</fullName>
    </submittedName>
</protein>
<evidence type="ECO:0000256" key="1">
    <source>
        <dbReference type="SAM" id="MobiDB-lite"/>
    </source>
</evidence>
<feature type="compositionally biased region" description="Basic and acidic residues" evidence="1">
    <location>
        <begin position="82"/>
        <end position="93"/>
    </location>
</feature>
<proteinExistence type="predicted"/>
<dbReference type="EMBL" id="JARKIF010000026">
    <property type="protein sequence ID" value="KAJ7614326.1"/>
    <property type="molecule type" value="Genomic_DNA"/>
</dbReference>
<gene>
    <name evidence="3" type="ORF">FB45DRAFT_936630</name>
</gene>
<organism evidence="3 4">
    <name type="scientific">Roridomyces roridus</name>
    <dbReference type="NCBI Taxonomy" id="1738132"/>
    <lineage>
        <taxon>Eukaryota</taxon>
        <taxon>Fungi</taxon>
        <taxon>Dikarya</taxon>
        <taxon>Basidiomycota</taxon>
        <taxon>Agaricomycotina</taxon>
        <taxon>Agaricomycetes</taxon>
        <taxon>Agaricomycetidae</taxon>
        <taxon>Agaricales</taxon>
        <taxon>Marasmiineae</taxon>
        <taxon>Mycenaceae</taxon>
        <taxon>Roridomyces</taxon>
    </lineage>
</organism>
<keyword evidence="4" id="KW-1185">Reference proteome</keyword>
<keyword evidence="2" id="KW-0472">Membrane</keyword>
<dbReference type="AlphaFoldDB" id="A0AAD7B967"/>
<name>A0AAD7B967_9AGAR</name>
<reference evidence="3" key="1">
    <citation type="submission" date="2023-03" db="EMBL/GenBank/DDBJ databases">
        <title>Massive genome expansion in bonnet fungi (Mycena s.s.) driven by repeated elements and novel gene families across ecological guilds.</title>
        <authorList>
            <consortium name="Lawrence Berkeley National Laboratory"/>
            <person name="Harder C.B."/>
            <person name="Miyauchi S."/>
            <person name="Viragh M."/>
            <person name="Kuo A."/>
            <person name="Thoen E."/>
            <person name="Andreopoulos B."/>
            <person name="Lu D."/>
            <person name="Skrede I."/>
            <person name="Drula E."/>
            <person name="Henrissat B."/>
            <person name="Morin E."/>
            <person name="Kohler A."/>
            <person name="Barry K."/>
            <person name="LaButti K."/>
            <person name="Morin E."/>
            <person name="Salamov A."/>
            <person name="Lipzen A."/>
            <person name="Mereny Z."/>
            <person name="Hegedus B."/>
            <person name="Baldrian P."/>
            <person name="Stursova M."/>
            <person name="Weitz H."/>
            <person name="Taylor A."/>
            <person name="Grigoriev I.V."/>
            <person name="Nagy L.G."/>
            <person name="Martin F."/>
            <person name="Kauserud H."/>
        </authorList>
    </citation>
    <scope>NUCLEOTIDE SEQUENCE</scope>
    <source>
        <strain evidence="3">9284</strain>
    </source>
</reference>
<comment type="caution">
    <text evidence="3">The sequence shown here is derived from an EMBL/GenBank/DDBJ whole genome shotgun (WGS) entry which is preliminary data.</text>
</comment>
<evidence type="ECO:0000313" key="3">
    <source>
        <dbReference type="EMBL" id="KAJ7614326.1"/>
    </source>
</evidence>
<feature type="region of interest" description="Disordered" evidence="1">
    <location>
        <begin position="40"/>
        <end position="93"/>
    </location>
</feature>
<feature type="compositionally biased region" description="Basic and acidic residues" evidence="1">
    <location>
        <begin position="59"/>
        <end position="68"/>
    </location>
</feature>
<evidence type="ECO:0000313" key="4">
    <source>
        <dbReference type="Proteomes" id="UP001221142"/>
    </source>
</evidence>
<keyword evidence="2" id="KW-1133">Transmembrane helix</keyword>
<evidence type="ECO:0000256" key="2">
    <source>
        <dbReference type="SAM" id="Phobius"/>
    </source>
</evidence>
<dbReference type="Proteomes" id="UP001221142">
    <property type="component" value="Unassembled WGS sequence"/>
</dbReference>
<feature type="transmembrane region" description="Helical" evidence="2">
    <location>
        <begin position="12"/>
        <end position="35"/>
    </location>
</feature>
<keyword evidence="2" id="KW-0812">Transmembrane</keyword>